<dbReference type="EMBL" id="JABCJR010000008">
    <property type="protein sequence ID" value="NMR69411.1"/>
    <property type="molecule type" value="Genomic_DNA"/>
</dbReference>
<dbReference type="RefSeq" id="WP_133150185.1">
    <property type="nucleotide sequence ID" value="NZ_JABBXC010000045.1"/>
</dbReference>
<comment type="caution">
    <text evidence="1">The sequence shown here is derived from an EMBL/GenBank/DDBJ whole genome shotgun (WGS) entry which is preliminary data.</text>
</comment>
<reference evidence="1 2" key="1">
    <citation type="submission" date="2020-04" db="EMBL/GenBank/DDBJ databases">
        <title>WGS-Seq of Vibrio isolated by the O'Toole Lab.</title>
        <authorList>
            <person name="Mckone K.P."/>
            <person name="Whitaker R."/>
            <person name="Sevigney J.L."/>
            <person name="Herring J.B."/>
            <person name="O'Toole G."/>
        </authorList>
    </citation>
    <scope>NUCLEOTIDE SEQUENCE [LARGE SCALE GENOMIC DNA]</scope>
    <source>
        <strain evidence="1 2">BS_02</strain>
    </source>
</reference>
<organism evidence="1 2">
    <name type="scientific">Vibrio breoganii</name>
    <dbReference type="NCBI Taxonomy" id="553239"/>
    <lineage>
        <taxon>Bacteria</taxon>
        <taxon>Pseudomonadati</taxon>
        <taxon>Pseudomonadota</taxon>
        <taxon>Gammaproteobacteria</taxon>
        <taxon>Vibrionales</taxon>
        <taxon>Vibrionaceae</taxon>
        <taxon>Vibrio</taxon>
    </lineage>
</organism>
<evidence type="ECO:0000313" key="2">
    <source>
        <dbReference type="Proteomes" id="UP000590068"/>
    </source>
</evidence>
<keyword evidence="2" id="KW-1185">Reference proteome</keyword>
<name>A0ABX1U833_9VIBR</name>
<proteinExistence type="predicted"/>
<sequence>MASQYLSGCEIQTLALSKILNRVQDDVRAVFSHHYVFKRTRYAGSHVMASQYISGCEIQTLALSKILNRVQDDACAVLFASLLLKTYSSCWKPCNDYPVS</sequence>
<dbReference type="Proteomes" id="UP000590068">
    <property type="component" value="Unassembled WGS sequence"/>
</dbReference>
<protein>
    <submittedName>
        <fullName evidence="1">Uncharacterized protein</fullName>
    </submittedName>
</protein>
<evidence type="ECO:0000313" key="1">
    <source>
        <dbReference type="EMBL" id="NMR69411.1"/>
    </source>
</evidence>
<accession>A0ABX1U833</accession>
<gene>
    <name evidence="1" type="ORF">HJ568_05420</name>
</gene>